<keyword evidence="1" id="KW-0732">Signal</keyword>
<evidence type="ECO:0000256" key="1">
    <source>
        <dbReference type="SAM" id="SignalP"/>
    </source>
</evidence>
<gene>
    <name evidence="2" type="ORF">C8E97_2799</name>
</gene>
<keyword evidence="3" id="KW-1185">Reference proteome</keyword>
<dbReference type="Proteomes" id="UP000282084">
    <property type="component" value="Unassembled WGS sequence"/>
</dbReference>
<comment type="caution">
    <text evidence="2">The sequence shown here is derived from an EMBL/GenBank/DDBJ whole genome shotgun (WGS) entry which is preliminary data.</text>
</comment>
<feature type="signal peptide" evidence="1">
    <location>
        <begin position="1"/>
        <end position="29"/>
    </location>
</feature>
<name>A0A495W0G6_9PSEU</name>
<feature type="chain" id="PRO_5019755206" description="DUF4232 domain-containing protein" evidence="1">
    <location>
        <begin position="30"/>
        <end position="166"/>
    </location>
</feature>
<protein>
    <recommendedName>
        <fullName evidence="4">DUF4232 domain-containing protein</fullName>
    </recommendedName>
</protein>
<evidence type="ECO:0000313" key="2">
    <source>
        <dbReference type="EMBL" id="RKT54185.1"/>
    </source>
</evidence>
<reference evidence="2 3" key="1">
    <citation type="submission" date="2018-10" db="EMBL/GenBank/DDBJ databases">
        <title>Sequencing the genomes of 1000 actinobacteria strains.</title>
        <authorList>
            <person name="Klenk H.-P."/>
        </authorList>
    </citation>
    <scope>NUCLEOTIDE SEQUENCE [LARGE SCALE GENOMIC DNA]</scope>
    <source>
        <strain evidence="2 3">DSM 43800</strain>
    </source>
</reference>
<evidence type="ECO:0008006" key="4">
    <source>
        <dbReference type="Google" id="ProtNLM"/>
    </source>
</evidence>
<dbReference type="EMBL" id="RBXO01000001">
    <property type="protein sequence ID" value="RKT54185.1"/>
    <property type="molecule type" value="Genomic_DNA"/>
</dbReference>
<evidence type="ECO:0000313" key="3">
    <source>
        <dbReference type="Proteomes" id="UP000282084"/>
    </source>
</evidence>
<organism evidence="2 3">
    <name type="scientific">Saccharothrix australiensis</name>
    <dbReference type="NCBI Taxonomy" id="2072"/>
    <lineage>
        <taxon>Bacteria</taxon>
        <taxon>Bacillati</taxon>
        <taxon>Actinomycetota</taxon>
        <taxon>Actinomycetes</taxon>
        <taxon>Pseudonocardiales</taxon>
        <taxon>Pseudonocardiaceae</taxon>
        <taxon>Saccharothrix</taxon>
    </lineage>
</organism>
<accession>A0A495W0G6</accession>
<dbReference type="AlphaFoldDB" id="A0A495W0G6"/>
<proteinExistence type="predicted"/>
<sequence>MKMSGSGRALAAVALAGAAVLAAAGPAGADERPTRTCAPGELTVRIGERPSPSAADRLFVIGFRGNEGVSCLLSGALDYIRFYDTSGRPLDVRFSDKSAVPPFEQVPVNDFREAVVYVAAPKRGGSLPIGGMAFSVPTAPESEMKAAWPAPVAGPLRITGIMSPAS</sequence>